<dbReference type="AlphaFoldDB" id="A0A0C2Y524"/>
<dbReference type="Proteomes" id="UP000053424">
    <property type="component" value="Unassembled WGS sequence"/>
</dbReference>
<organism evidence="2 3">
    <name type="scientific">Hebeloma cylindrosporum</name>
    <dbReference type="NCBI Taxonomy" id="76867"/>
    <lineage>
        <taxon>Eukaryota</taxon>
        <taxon>Fungi</taxon>
        <taxon>Dikarya</taxon>
        <taxon>Basidiomycota</taxon>
        <taxon>Agaricomycotina</taxon>
        <taxon>Agaricomycetes</taxon>
        <taxon>Agaricomycetidae</taxon>
        <taxon>Agaricales</taxon>
        <taxon>Agaricineae</taxon>
        <taxon>Hymenogastraceae</taxon>
        <taxon>Hebeloma</taxon>
    </lineage>
</organism>
<feature type="signal peptide" evidence="1">
    <location>
        <begin position="1"/>
        <end position="17"/>
    </location>
</feature>
<keyword evidence="3" id="KW-1185">Reference proteome</keyword>
<keyword evidence="1" id="KW-0732">Signal</keyword>
<feature type="chain" id="PRO_5002159272" description="F-box domain-containing protein" evidence="1">
    <location>
        <begin position="18"/>
        <end position="169"/>
    </location>
</feature>
<evidence type="ECO:0000313" key="3">
    <source>
        <dbReference type="Proteomes" id="UP000053424"/>
    </source>
</evidence>
<sequence>MLLPLEILFLVIDAVSTERRTIKTFSLVSRSFHSRARVHLFSQVTLWLGMGPSCRRGAVEFLRILKYKKNLNLLSRIMRSVKIFLHPPDVNGLSMDRHPYYPEPDDYPLDFNSLLKLMGVDTDPIKTALAVFKNAPIEELTLITLDHKILDNRISNLLLEICSNPISKL</sequence>
<reference evidence="2 3" key="1">
    <citation type="submission" date="2014-04" db="EMBL/GenBank/DDBJ databases">
        <authorList>
            <consortium name="DOE Joint Genome Institute"/>
            <person name="Kuo A."/>
            <person name="Gay G."/>
            <person name="Dore J."/>
            <person name="Kohler A."/>
            <person name="Nagy L.G."/>
            <person name="Floudas D."/>
            <person name="Copeland A."/>
            <person name="Barry K.W."/>
            <person name="Cichocki N."/>
            <person name="Veneault-Fourrey C."/>
            <person name="LaButti K."/>
            <person name="Lindquist E.A."/>
            <person name="Lipzen A."/>
            <person name="Lundell T."/>
            <person name="Morin E."/>
            <person name="Murat C."/>
            <person name="Sun H."/>
            <person name="Tunlid A."/>
            <person name="Henrissat B."/>
            <person name="Grigoriev I.V."/>
            <person name="Hibbett D.S."/>
            <person name="Martin F."/>
            <person name="Nordberg H.P."/>
            <person name="Cantor M.N."/>
            <person name="Hua S.X."/>
        </authorList>
    </citation>
    <scope>NUCLEOTIDE SEQUENCE [LARGE SCALE GENOMIC DNA]</scope>
    <source>
        <strain evidence="3">h7</strain>
    </source>
</reference>
<name>A0A0C2Y524_HEBCY</name>
<dbReference type="EMBL" id="KN831808">
    <property type="protein sequence ID" value="KIM36137.1"/>
    <property type="molecule type" value="Genomic_DNA"/>
</dbReference>
<accession>A0A0C2Y524</accession>
<protein>
    <recommendedName>
        <fullName evidence="4">F-box domain-containing protein</fullName>
    </recommendedName>
</protein>
<dbReference type="HOGENOM" id="CLU_1578715_0_0_1"/>
<proteinExistence type="predicted"/>
<dbReference type="OrthoDB" id="2745898at2759"/>
<evidence type="ECO:0000313" key="2">
    <source>
        <dbReference type="EMBL" id="KIM36137.1"/>
    </source>
</evidence>
<gene>
    <name evidence="2" type="ORF">M413DRAFT_31894</name>
</gene>
<evidence type="ECO:0000256" key="1">
    <source>
        <dbReference type="SAM" id="SignalP"/>
    </source>
</evidence>
<evidence type="ECO:0008006" key="4">
    <source>
        <dbReference type="Google" id="ProtNLM"/>
    </source>
</evidence>
<reference evidence="3" key="2">
    <citation type="submission" date="2015-01" db="EMBL/GenBank/DDBJ databases">
        <title>Evolutionary Origins and Diversification of the Mycorrhizal Mutualists.</title>
        <authorList>
            <consortium name="DOE Joint Genome Institute"/>
            <consortium name="Mycorrhizal Genomics Consortium"/>
            <person name="Kohler A."/>
            <person name="Kuo A."/>
            <person name="Nagy L.G."/>
            <person name="Floudas D."/>
            <person name="Copeland A."/>
            <person name="Barry K.W."/>
            <person name="Cichocki N."/>
            <person name="Veneault-Fourrey C."/>
            <person name="LaButti K."/>
            <person name="Lindquist E.A."/>
            <person name="Lipzen A."/>
            <person name="Lundell T."/>
            <person name="Morin E."/>
            <person name="Murat C."/>
            <person name="Riley R."/>
            <person name="Ohm R."/>
            <person name="Sun H."/>
            <person name="Tunlid A."/>
            <person name="Henrissat B."/>
            <person name="Grigoriev I.V."/>
            <person name="Hibbett D.S."/>
            <person name="Martin F."/>
        </authorList>
    </citation>
    <scope>NUCLEOTIDE SEQUENCE [LARGE SCALE GENOMIC DNA]</scope>
    <source>
        <strain evidence="3">h7</strain>
    </source>
</reference>